<feature type="signal peptide" evidence="1">
    <location>
        <begin position="1"/>
        <end position="18"/>
    </location>
</feature>
<name>A0ABV4KE45_9FLAO</name>
<reference evidence="2 3" key="1">
    <citation type="submission" date="2023-05" db="EMBL/GenBank/DDBJ databases">
        <title>Adaptations of aquatic viruses from atmosphere-close ecosystems of the Central Arctic Ocean.</title>
        <authorList>
            <person name="Rahlff J."/>
            <person name="Holmfeldt K."/>
        </authorList>
    </citation>
    <scope>NUCLEOTIDE SEQUENCE [LARGE SCALE GENOMIC DNA]</scope>
    <source>
        <strain evidence="2 3">Arc14</strain>
    </source>
</reference>
<dbReference type="RefSeq" id="WP_371570528.1">
    <property type="nucleotide sequence ID" value="NZ_JASMRN010000008.1"/>
</dbReference>
<dbReference type="EMBL" id="JASMRN010000008">
    <property type="protein sequence ID" value="MEZ7515832.1"/>
    <property type="molecule type" value="Genomic_DNA"/>
</dbReference>
<dbReference type="SUPFAM" id="SSF82185">
    <property type="entry name" value="Histone H3 K4-specific methyltransferase SET7/9 N-terminal domain"/>
    <property type="match status" value="1"/>
</dbReference>
<evidence type="ECO:0000256" key="1">
    <source>
        <dbReference type="SAM" id="SignalP"/>
    </source>
</evidence>
<feature type="chain" id="PRO_5046593795" description="MORN repeat variant" evidence="1">
    <location>
        <begin position="19"/>
        <end position="130"/>
    </location>
</feature>
<comment type="caution">
    <text evidence="2">The sequence shown here is derived from an EMBL/GenBank/DDBJ whole genome shotgun (WGS) entry which is preliminary data.</text>
</comment>
<proteinExistence type="predicted"/>
<evidence type="ECO:0000313" key="2">
    <source>
        <dbReference type="EMBL" id="MEZ7515832.1"/>
    </source>
</evidence>
<organism evidence="2 3">
    <name type="scientific">Flavobacterium frigidarium</name>
    <dbReference type="NCBI Taxonomy" id="99286"/>
    <lineage>
        <taxon>Bacteria</taxon>
        <taxon>Pseudomonadati</taxon>
        <taxon>Bacteroidota</taxon>
        <taxon>Flavobacteriia</taxon>
        <taxon>Flavobacteriales</taxon>
        <taxon>Flavobacteriaceae</taxon>
        <taxon>Flavobacterium</taxon>
    </lineage>
</organism>
<evidence type="ECO:0000313" key="3">
    <source>
        <dbReference type="Proteomes" id="UP001568894"/>
    </source>
</evidence>
<sequence>MFKSLLVFSLLSVFSVTAQKVYVKNYFDNQTMKSEGWTLNNQKNDYWYYYYDNGKKKEEGHFKANKKVDWWLFYDEKGVTLKKAEFKNNVLNGLCLLYKNGNLVKAERYKAGVKTNEWTSLSDYKKDNSL</sequence>
<dbReference type="Gene3D" id="3.90.930.1">
    <property type="match status" value="1"/>
</dbReference>
<evidence type="ECO:0008006" key="4">
    <source>
        <dbReference type="Google" id="ProtNLM"/>
    </source>
</evidence>
<keyword evidence="3" id="KW-1185">Reference proteome</keyword>
<dbReference type="Proteomes" id="UP001568894">
    <property type="component" value="Unassembled WGS sequence"/>
</dbReference>
<keyword evidence="1" id="KW-0732">Signal</keyword>
<accession>A0ABV4KE45</accession>
<protein>
    <recommendedName>
        <fullName evidence="4">MORN repeat variant</fullName>
    </recommendedName>
</protein>
<gene>
    <name evidence="2" type="ORF">QO192_11130</name>
</gene>